<organism evidence="8 9">
    <name type="scientific">Tilletiaria anomala (strain ATCC 24038 / CBS 436.72 / UBC 951)</name>
    <dbReference type="NCBI Taxonomy" id="1037660"/>
    <lineage>
        <taxon>Eukaryota</taxon>
        <taxon>Fungi</taxon>
        <taxon>Dikarya</taxon>
        <taxon>Basidiomycota</taxon>
        <taxon>Ustilaginomycotina</taxon>
        <taxon>Exobasidiomycetes</taxon>
        <taxon>Georgefischeriales</taxon>
        <taxon>Tilletiariaceae</taxon>
        <taxon>Tilletiaria</taxon>
    </lineage>
</organism>
<keyword evidence="3 6" id="KW-1133">Transmembrane helix</keyword>
<dbReference type="Pfam" id="PF00892">
    <property type="entry name" value="EamA"/>
    <property type="match status" value="2"/>
</dbReference>
<gene>
    <name evidence="8" type="ORF">K437DRAFT_230165</name>
</gene>
<evidence type="ECO:0000256" key="4">
    <source>
        <dbReference type="ARBA" id="ARBA00023136"/>
    </source>
</evidence>
<feature type="compositionally biased region" description="Acidic residues" evidence="5">
    <location>
        <begin position="1"/>
        <end position="13"/>
    </location>
</feature>
<dbReference type="AlphaFoldDB" id="A0A066V9Y6"/>
<evidence type="ECO:0000256" key="5">
    <source>
        <dbReference type="SAM" id="MobiDB-lite"/>
    </source>
</evidence>
<evidence type="ECO:0000256" key="2">
    <source>
        <dbReference type="ARBA" id="ARBA00022692"/>
    </source>
</evidence>
<dbReference type="GO" id="GO:0016020">
    <property type="term" value="C:membrane"/>
    <property type="evidence" value="ECO:0007669"/>
    <property type="project" value="UniProtKB-SubCell"/>
</dbReference>
<name>A0A066V9Y6_TILAU</name>
<reference evidence="8 9" key="1">
    <citation type="submission" date="2014-05" db="EMBL/GenBank/DDBJ databases">
        <title>Draft genome sequence of a rare smut relative, Tilletiaria anomala UBC 951.</title>
        <authorList>
            <consortium name="DOE Joint Genome Institute"/>
            <person name="Toome M."/>
            <person name="Kuo A."/>
            <person name="Henrissat B."/>
            <person name="Lipzen A."/>
            <person name="Tritt A."/>
            <person name="Yoshinaga Y."/>
            <person name="Zane M."/>
            <person name="Barry K."/>
            <person name="Grigoriev I.V."/>
            <person name="Spatafora J.W."/>
            <person name="Aimea M.C."/>
        </authorList>
    </citation>
    <scope>NUCLEOTIDE SEQUENCE [LARGE SCALE GENOMIC DNA]</scope>
    <source>
        <strain evidence="8 9">UBC 951</strain>
    </source>
</reference>
<proteinExistence type="predicted"/>
<dbReference type="GeneID" id="25262738"/>
<feature type="transmembrane region" description="Helical" evidence="6">
    <location>
        <begin position="65"/>
        <end position="89"/>
    </location>
</feature>
<comment type="caution">
    <text evidence="8">The sequence shown here is derived from an EMBL/GenBank/DDBJ whole genome shotgun (WGS) entry which is preliminary data.</text>
</comment>
<feature type="compositionally biased region" description="Basic residues" evidence="5">
    <location>
        <begin position="48"/>
        <end position="57"/>
    </location>
</feature>
<keyword evidence="9" id="KW-1185">Reference proteome</keyword>
<feature type="region of interest" description="Disordered" evidence="5">
    <location>
        <begin position="1"/>
        <end position="57"/>
    </location>
</feature>
<comment type="subcellular location">
    <subcellularLocation>
        <location evidence="1">Membrane</location>
        <topology evidence="1">Multi-pass membrane protein</topology>
    </subcellularLocation>
</comment>
<evidence type="ECO:0000256" key="1">
    <source>
        <dbReference type="ARBA" id="ARBA00004141"/>
    </source>
</evidence>
<dbReference type="SUPFAM" id="SSF103481">
    <property type="entry name" value="Multidrug resistance efflux transporter EmrE"/>
    <property type="match status" value="2"/>
</dbReference>
<dbReference type="HOGENOM" id="CLU_032828_4_2_1"/>
<evidence type="ECO:0000313" key="9">
    <source>
        <dbReference type="Proteomes" id="UP000027361"/>
    </source>
</evidence>
<dbReference type="EMBL" id="JMSN01000206">
    <property type="protein sequence ID" value="KDN35579.1"/>
    <property type="molecule type" value="Genomic_DNA"/>
</dbReference>
<evidence type="ECO:0000259" key="7">
    <source>
        <dbReference type="Pfam" id="PF00892"/>
    </source>
</evidence>
<dbReference type="STRING" id="1037660.A0A066V9Y6"/>
<protein>
    <recommendedName>
        <fullName evidence="7">EamA domain-containing protein</fullName>
    </recommendedName>
</protein>
<sequence>MAPDCHDEDDIEETGTSIATDDDDDAHGQESVPQGVPFPRQPNAGRPLRPKNHRKKKVQRGMNKWLLRNQGLLLIALAQVFISCMSFFFKVLNSLDTSSKVSANEIILIRMSITWVACVTYLCATGDKNPILGPPAVRHLLMLRGFFGFFGLFGLYFSLQYLSLADATVITFLSPLATSIAGYIFLKESFTFQEAIAGLVSLVGVALIARPKFLFGPAADSDLDQPIEPESWSGLAATSVSGNLALPNRSDILLANSGASVLAAGMAVAGEVLALVASASEGFAQLATNGTVPTHGGSKEPADVTEAERVLAVGVALLGVIGSAGAYATIRCIGTRASALHSVSYFSLWSTLVAGCFMLITGEKIVAPQELRWGVLLFFIGIFGFLAQFLAGMALQREKAGRAASAVYLQVVFATFFQVCLLHIPLEPLSALGASIILAAALYVTLLK</sequence>
<feature type="transmembrane region" description="Helical" evidence="6">
    <location>
        <begin position="195"/>
        <end position="213"/>
    </location>
</feature>
<accession>A0A066V9Y6</accession>
<dbReference type="PANTHER" id="PTHR22911">
    <property type="entry name" value="ACYL-MALONYL CONDENSING ENZYME-RELATED"/>
    <property type="match status" value="1"/>
</dbReference>
<dbReference type="PANTHER" id="PTHR22911:SF6">
    <property type="entry name" value="SOLUTE CARRIER FAMILY 35 MEMBER G1"/>
    <property type="match status" value="1"/>
</dbReference>
<dbReference type="InterPro" id="IPR000620">
    <property type="entry name" value="EamA_dom"/>
</dbReference>
<feature type="domain" description="EamA" evidence="7">
    <location>
        <begin position="71"/>
        <end position="209"/>
    </location>
</feature>
<dbReference type="OrthoDB" id="306876at2759"/>
<dbReference type="InParanoid" id="A0A066V9Y6"/>
<dbReference type="RefSeq" id="XP_013239820.1">
    <property type="nucleotide sequence ID" value="XM_013384366.1"/>
</dbReference>
<feature type="transmembrane region" description="Helical" evidence="6">
    <location>
        <begin position="169"/>
        <end position="186"/>
    </location>
</feature>
<feature type="transmembrane region" description="Helical" evidence="6">
    <location>
        <begin position="373"/>
        <end position="395"/>
    </location>
</feature>
<feature type="transmembrane region" description="Helical" evidence="6">
    <location>
        <begin position="136"/>
        <end position="157"/>
    </location>
</feature>
<feature type="transmembrane region" description="Helical" evidence="6">
    <location>
        <begin position="430"/>
        <end position="447"/>
    </location>
</feature>
<keyword evidence="4 6" id="KW-0472">Membrane</keyword>
<feature type="transmembrane region" description="Helical" evidence="6">
    <location>
        <begin position="310"/>
        <end position="330"/>
    </location>
</feature>
<keyword evidence="2 6" id="KW-0812">Transmembrane</keyword>
<feature type="transmembrane region" description="Helical" evidence="6">
    <location>
        <begin position="342"/>
        <end position="361"/>
    </location>
</feature>
<feature type="transmembrane region" description="Helical" evidence="6">
    <location>
        <begin position="407"/>
        <end position="424"/>
    </location>
</feature>
<dbReference type="OMA" id="WYSMMYI"/>
<dbReference type="Proteomes" id="UP000027361">
    <property type="component" value="Unassembled WGS sequence"/>
</dbReference>
<evidence type="ECO:0000256" key="6">
    <source>
        <dbReference type="SAM" id="Phobius"/>
    </source>
</evidence>
<dbReference type="InterPro" id="IPR037185">
    <property type="entry name" value="EmrE-like"/>
</dbReference>
<evidence type="ECO:0000313" key="8">
    <source>
        <dbReference type="EMBL" id="KDN35579.1"/>
    </source>
</evidence>
<feature type="domain" description="EamA" evidence="7">
    <location>
        <begin position="316"/>
        <end position="445"/>
    </location>
</feature>
<evidence type="ECO:0000256" key="3">
    <source>
        <dbReference type="ARBA" id="ARBA00022989"/>
    </source>
</evidence>
<feature type="transmembrane region" description="Helical" evidence="6">
    <location>
        <begin position="101"/>
        <end position="124"/>
    </location>
</feature>